<protein>
    <submittedName>
        <fullName evidence="2">Cytoskeletal protein CcmA (Bactofilin family)</fullName>
    </submittedName>
</protein>
<sequence length="143" mass="15284">MLGIKKQASTRSTIGPGMRVVGDCTFQDGLQIDGEVIGNVTADPGPSNTLVISETGRVQGAVLADHVVISGSVTGPVHARELLELQSKARVEGDVRYKTLEMQQGAVIAGQLQPQVTKPMPVVVERQEPLQEPTEPTLDFDKQ</sequence>
<dbReference type="PANTHER" id="PTHR35024:SF4">
    <property type="entry name" value="POLYMER-FORMING CYTOSKELETAL PROTEIN"/>
    <property type="match status" value="1"/>
</dbReference>
<keyword evidence="3" id="KW-1185">Reference proteome</keyword>
<evidence type="ECO:0000256" key="1">
    <source>
        <dbReference type="ARBA" id="ARBA00044755"/>
    </source>
</evidence>
<dbReference type="Pfam" id="PF04519">
    <property type="entry name" value="Bactofilin"/>
    <property type="match status" value="1"/>
</dbReference>
<dbReference type="InterPro" id="IPR007607">
    <property type="entry name" value="BacA/B"/>
</dbReference>
<reference evidence="2 3" key="1">
    <citation type="submission" date="2024-06" db="EMBL/GenBank/DDBJ databases">
        <title>Sorghum-associated microbial communities from plants grown in Nebraska, USA.</title>
        <authorList>
            <person name="Schachtman D."/>
        </authorList>
    </citation>
    <scope>NUCLEOTIDE SEQUENCE [LARGE SCALE GENOMIC DNA]</scope>
    <source>
        <strain evidence="2 3">2709</strain>
    </source>
</reference>
<gene>
    <name evidence="2" type="ORF">ABIE13_002662</name>
</gene>
<name>A0ABV2Q925_9BURK</name>
<dbReference type="Proteomes" id="UP001549320">
    <property type="component" value="Unassembled WGS sequence"/>
</dbReference>
<comment type="caution">
    <text evidence="2">The sequence shown here is derived from an EMBL/GenBank/DDBJ whole genome shotgun (WGS) entry which is preliminary data.</text>
</comment>
<organism evidence="2 3">
    <name type="scientific">Ottowia thiooxydans</name>
    <dbReference type="NCBI Taxonomy" id="219182"/>
    <lineage>
        <taxon>Bacteria</taxon>
        <taxon>Pseudomonadati</taxon>
        <taxon>Pseudomonadota</taxon>
        <taxon>Betaproteobacteria</taxon>
        <taxon>Burkholderiales</taxon>
        <taxon>Comamonadaceae</taxon>
        <taxon>Ottowia</taxon>
    </lineage>
</organism>
<comment type="similarity">
    <text evidence="1">Belongs to the bactofilin family.</text>
</comment>
<dbReference type="RefSeq" id="WP_354444033.1">
    <property type="nucleotide sequence ID" value="NZ_JBEPSH010000005.1"/>
</dbReference>
<proteinExistence type="inferred from homology"/>
<dbReference type="EMBL" id="JBEPSH010000005">
    <property type="protein sequence ID" value="MET4577551.1"/>
    <property type="molecule type" value="Genomic_DNA"/>
</dbReference>
<evidence type="ECO:0000313" key="2">
    <source>
        <dbReference type="EMBL" id="MET4577551.1"/>
    </source>
</evidence>
<evidence type="ECO:0000313" key="3">
    <source>
        <dbReference type="Proteomes" id="UP001549320"/>
    </source>
</evidence>
<accession>A0ABV2Q925</accession>
<dbReference type="PANTHER" id="PTHR35024">
    <property type="entry name" value="HYPOTHETICAL CYTOSOLIC PROTEIN"/>
    <property type="match status" value="1"/>
</dbReference>